<gene>
    <name evidence="1" type="ORF">PANO66_00093</name>
    <name evidence="2" type="ORF">PLAM_4238</name>
</gene>
<dbReference type="EMBL" id="LO018304">
    <property type="protein sequence ID" value="CUM62203.1"/>
    <property type="molecule type" value="Genomic_DNA"/>
</dbReference>
<dbReference type="Proteomes" id="UP001153761">
    <property type="component" value="Chromosome"/>
</dbReference>
<reference evidence="2" key="1">
    <citation type="submission" date="2015-09" db="EMBL/GenBank/DDBJ databases">
        <authorList>
            <person name="Jackson K.R."/>
            <person name="Lunt B.L."/>
            <person name="Fisher J.N.B."/>
            <person name="Gardner A.V."/>
            <person name="Bailey M.E."/>
            <person name="Deus L.M."/>
            <person name="Earl A.S."/>
            <person name="Gibby P.D."/>
            <person name="Hartmann K.A."/>
            <person name="Liu J.E."/>
            <person name="Manci A.M."/>
            <person name="Nielsen D.A."/>
            <person name="Solomon M.B."/>
            <person name="Breakwell D.P."/>
            <person name="Burnett S.H."/>
            <person name="Grose J.H."/>
        </authorList>
    </citation>
    <scope>NUCLEOTIDE SEQUENCE</scope>
    <source>
        <strain evidence="2">7805</strain>
    </source>
</reference>
<sequence length="131" mass="14763">MLKQSILQKEGNVFSNIEGGYVQWQTLQLADLKNTKKLFPEYKNLDSQVLQDVVNRVETSFSNFTTPRWHSCECGESLDRDYNSANLIKKIGLNYKSGGGTPSLKKALAKREKEACGLTVRPWLSGSFTDI</sequence>
<proteinExistence type="predicted"/>
<dbReference type="AlphaFoldDB" id="A0A1J1JLL2"/>
<name>A0A1J1JLL2_PLAAG</name>
<evidence type="ECO:0000313" key="1">
    <source>
        <dbReference type="EMBL" id="CAD5911813.1"/>
    </source>
</evidence>
<reference evidence="1" key="2">
    <citation type="submission" date="2020-09" db="EMBL/GenBank/DDBJ databases">
        <authorList>
            <person name="Blom J."/>
        </authorList>
    </citation>
    <scope>NUCLEOTIDE SEQUENCE</scope>
    <source>
        <strain evidence="1">No.66</strain>
    </source>
</reference>
<accession>A0A1J1JLL2</accession>
<dbReference type="EMBL" id="LR882963">
    <property type="protein sequence ID" value="CAD5911813.1"/>
    <property type="molecule type" value="Genomic_DNA"/>
</dbReference>
<dbReference type="RefSeq" id="WP_042153545.1">
    <property type="nucleotide sequence ID" value="NZ_JBEIHM010000008.1"/>
</dbReference>
<organism evidence="2">
    <name type="scientific">Planktothrix agardhii</name>
    <name type="common">Oscillatoria agardhii</name>
    <dbReference type="NCBI Taxonomy" id="1160"/>
    <lineage>
        <taxon>Bacteria</taxon>
        <taxon>Bacillati</taxon>
        <taxon>Cyanobacteriota</taxon>
        <taxon>Cyanophyceae</taxon>
        <taxon>Oscillatoriophycideae</taxon>
        <taxon>Oscillatoriales</taxon>
        <taxon>Microcoleaceae</taxon>
        <taxon>Planktothrix</taxon>
    </lineage>
</organism>
<protein>
    <submittedName>
        <fullName evidence="2">Transposase</fullName>
    </submittedName>
</protein>
<evidence type="ECO:0000313" key="2">
    <source>
        <dbReference type="EMBL" id="CUM62203.1"/>
    </source>
</evidence>